<protein>
    <submittedName>
        <fullName evidence="3">Uncharacterized protein</fullName>
    </submittedName>
</protein>
<dbReference type="EMBL" id="FO904938">
    <property type="protein sequence ID" value="CDP27276.1"/>
    <property type="molecule type" value="Genomic_DNA"/>
</dbReference>
<evidence type="ECO:0000313" key="3">
    <source>
        <dbReference type="EMBL" id="CDP27276.1"/>
    </source>
</evidence>
<dbReference type="GO" id="GO:0005789">
    <property type="term" value="C:endoplasmic reticulum membrane"/>
    <property type="evidence" value="ECO:0007669"/>
    <property type="project" value="TreeGrafter"/>
</dbReference>
<dbReference type="GO" id="GO:0000030">
    <property type="term" value="F:mannosyltransferase activity"/>
    <property type="evidence" value="ECO:0007669"/>
    <property type="project" value="TreeGrafter"/>
</dbReference>
<feature type="chain" id="PRO_5001853527" evidence="2">
    <location>
        <begin position="21"/>
        <end position="238"/>
    </location>
</feature>
<evidence type="ECO:0000256" key="1">
    <source>
        <dbReference type="SAM" id="Phobius"/>
    </source>
</evidence>
<dbReference type="GO" id="GO:0006506">
    <property type="term" value="P:GPI anchor biosynthetic process"/>
    <property type="evidence" value="ECO:0007669"/>
    <property type="project" value="TreeGrafter"/>
</dbReference>
<evidence type="ECO:0000313" key="4">
    <source>
        <dbReference type="Proteomes" id="UP000001197"/>
    </source>
</evidence>
<organism evidence="3 4">
    <name type="scientific">Podospora anserina (strain S / ATCC MYA-4624 / DSM 980 / FGSC 10383)</name>
    <name type="common">Pleurage anserina</name>
    <dbReference type="NCBI Taxonomy" id="515849"/>
    <lineage>
        <taxon>Eukaryota</taxon>
        <taxon>Fungi</taxon>
        <taxon>Dikarya</taxon>
        <taxon>Ascomycota</taxon>
        <taxon>Pezizomycotina</taxon>
        <taxon>Sordariomycetes</taxon>
        <taxon>Sordariomycetidae</taxon>
        <taxon>Sordariales</taxon>
        <taxon>Podosporaceae</taxon>
        <taxon>Podospora</taxon>
        <taxon>Podospora anserina</taxon>
    </lineage>
</organism>
<keyword evidence="1" id="KW-0812">Transmembrane</keyword>
<accession>A0A090CGH9</accession>
<dbReference type="PANTHER" id="PTHR28022:SF1">
    <property type="entry name" value="GPI MANNOSYLTRANSFERASE 2 SUBUNIT PGA1"/>
    <property type="match status" value="1"/>
</dbReference>
<dbReference type="Pfam" id="PF10333">
    <property type="entry name" value="Pga1"/>
    <property type="match status" value="1"/>
</dbReference>
<dbReference type="AlphaFoldDB" id="A0A090CGH9"/>
<keyword evidence="4" id="KW-1185">Reference proteome</keyword>
<keyword evidence="1" id="KW-0472">Membrane</keyword>
<evidence type="ECO:0000256" key="2">
    <source>
        <dbReference type="SAM" id="SignalP"/>
    </source>
</evidence>
<name>A0A090CGH9_PODAN</name>
<keyword evidence="2" id="KW-0732">Signal</keyword>
<sequence>MKLFTLLLTTFSLFVSPISANTEKTIFIAPPAVDLPISDQTITTILTSLNRLTPLPTNQSTLRTLIPVSFPTTSHPTGTESWYLLHDLTPAQRYEVRICWAATQPTSFDLQTFPITEIPSLPSLTSYLNPLSPSSSPPKDLNSPPTRSSLLLLRLLAKADFYTTNQTLMSNPPPVAADLILDPFLLNLLPRSLAPTAGYIILVAITSWFLARGVSRALSSLIIDSNDRQLTKDEKKTQ</sequence>
<dbReference type="PANTHER" id="PTHR28022">
    <property type="entry name" value="GPI MANNOSYLTRANSFERASE 2 SUBUNIT PGA1"/>
    <property type="match status" value="1"/>
</dbReference>
<reference evidence="3 4" key="1">
    <citation type="journal article" date="2008" name="Genome Biol.">
        <title>The genome sequence of the model ascomycete fungus Podospora anserina.</title>
        <authorList>
            <person name="Espagne E."/>
            <person name="Lespinet O."/>
            <person name="Malagnac F."/>
            <person name="Da Silva C."/>
            <person name="Jaillon O."/>
            <person name="Porcel B.M."/>
            <person name="Couloux A."/>
            <person name="Aury J.-M."/>
            <person name="Segurens B."/>
            <person name="Poulain J."/>
            <person name="Anthouard V."/>
            <person name="Grossetete S."/>
            <person name="Khalili H."/>
            <person name="Coppin E."/>
            <person name="Dequard-Chablat M."/>
            <person name="Picard M."/>
            <person name="Contamine V."/>
            <person name="Arnaise S."/>
            <person name="Bourdais A."/>
            <person name="Berteaux-Lecellier V."/>
            <person name="Gautheret D."/>
            <person name="de Vries R.P."/>
            <person name="Battaglia E."/>
            <person name="Coutinho P.M."/>
            <person name="Danchin E.G.J."/>
            <person name="Henrissat B."/>
            <person name="El Khoury R."/>
            <person name="Sainsard-Chanet A."/>
            <person name="Boivin A."/>
            <person name="Pinan-Lucarre B."/>
            <person name="Sellem C.H."/>
            <person name="Debuchy R."/>
            <person name="Wincker P."/>
            <person name="Weissenbach J."/>
            <person name="Silar P."/>
        </authorList>
    </citation>
    <scope>NUCLEOTIDE SEQUENCE [LARGE SCALE GENOMIC DNA]</scope>
    <source>
        <strain evidence="4">S / ATCC MYA-4624 / DSM 980 / FGSC 10383</strain>
    </source>
</reference>
<dbReference type="FunCoup" id="A0A090CGH9">
    <property type="interactions" value="6"/>
</dbReference>
<proteinExistence type="predicted"/>
<keyword evidence="1" id="KW-1133">Transmembrane helix</keyword>
<dbReference type="InterPro" id="IPR019433">
    <property type="entry name" value="GPI_ManTrfase_II_coact_Pga1"/>
</dbReference>
<dbReference type="GO" id="GO:0031501">
    <property type="term" value="C:mannosyltransferase complex"/>
    <property type="evidence" value="ECO:0007669"/>
    <property type="project" value="TreeGrafter"/>
</dbReference>
<dbReference type="Proteomes" id="UP000001197">
    <property type="component" value="Chromosome 3"/>
</dbReference>
<feature type="signal peptide" evidence="2">
    <location>
        <begin position="1"/>
        <end position="20"/>
    </location>
</feature>
<feature type="transmembrane region" description="Helical" evidence="1">
    <location>
        <begin position="193"/>
        <end position="211"/>
    </location>
</feature>
<reference evidence="4" key="2">
    <citation type="journal article" date="2014" name="Genetics">
        <title>Maintaining two mating types: Structure of the mating type locus and its role in heterokaryosis in Podospora anserina.</title>
        <authorList>
            <person name="Grognet P."/>
            <person name="Bidard F."/>
            <person name="Kuchly C."/>
            <person name="Tong L.C.H."/>
            <person name="Coppin E."/>
            <person name="Benkhali J.A."/>
            <person name="Couloux A."/>
            <person name="Wincker P."/>
            <person name="Debuchy R."/>
            <person name="Silar P."/>
        </authorList>
    </citation>
    <scope>GENOME REANNOTATION</scope>
    <source>
        <strain evidence="4">S / ATCC MYA-4624 / DSM 980 / FGSC 10383</strain>
    </source>
</reference>
<dbReference type="InParanoid" id="A0A090CGH9"/>